<accession>A0A553NUZ2</accession>
<feature type="signal peptide" evidence="1">
    <location>
        <begin position="1"/>
        <end position="32"/>
    </location>
</feature>
<comment type="caution">
    <text evidence="2">The sequence shown here is derived from an EMBL/GenBank/DDBJ whole genome shotgun (WGS) entry which is preliminary data.</text>
</comment>
<evidence type="ECO:0008006" key="4">
    <source>
        <dbReference type="Google" id="ProtNLM"/>
    </source>
</evidence>
<evidence type="ECO:0000313" key="3">
    <source>
        <dbReference type="Proteomes" id="UP000318571"/>
    </source>
</evidence>
<sequence length="236" mass="25512">MRSTLFSSSCSAAVVLCSCLVILQQGGNGVHAWGGLFNRYNPSMLSNLGYGSSYGSKLYGVQDKGRDIPSLVEEVLEDEADEEDDPCVGKKCTANEHCCDGDVCVDTEDNPNSGNFGTCLPIFGKKQGEPCYDDKECETGFMCSTGRHGERTCESPVPGTRGLGEDCGTSSDCNIRKGLCCKLQRRAKSQPKKICTYFTDPNVCIGPVATSQVRSTMEHTAGEKRISGHPDFHHLK</sequence>
<gene>
    <name evidence="2" type="ORF">TCAL_13170</name>
</gene>
<dbReference type="OMA" id="LCRRDND"/>
<dbReference type="AlphaFoldDB" id="A0A553NUZ2"/>
<evidence type="ECO:0000256" key="1">
    <source>
        <dbReference type="SAM" id="SignalP"/>
    </source>
</evidence>
<dbReference type="Proteomes" id="UP000318571">
    <property type="component" value="Chromosome 1"/>
</dbReference>
<organism evidence="2 3">
    <name type="scientific">Tigriopus californicus</name>
    <name type="common">Marine copepod</name>
    <dbReference type="NCBI Taxonomy" id="6832"/>
    <lineage>
        <taxon>Eukaryota</taxon>
        <taxon>Metazoa</taxon>
        <taxon>Ecdysozoa</taxon>
        <taxon>Arthropoda</taxon>
        <taxon>Crustacea</taxon>
        <taxon>Multicrustacea</taxon>
        <taxon>Hexanauplia</taxon>
        <taxon>Copepoda</taxon>
        <taxon>Harpacticoida</taxon>
        <taxon>Harpacticidae</taxon>
        <taxon>Tigriopus</taxon>
    </lineage>
</organism>
<keyword evidence="1" id="KW-0732">Signal</keyword>
<evidence type="ECO:0000313" key="2">
    <source>
        <dbReference type="EMBL" id="TRY69248.1"/>
    </source>
</evidence>
<dbReference type="OrthoDB" id="4321958at2759"/>
<dbReference type="EMBL" id="VCGU01000010">
    <property type="protein sequence ID" value="TRY69248.1"/>
    <property type="molecule type" value="Genomic_DNA"/>
</dbReference>
<proteinExistence type="predicted"/>
<keyword evidence="3" id="KW-1185">Reference proteome</keyword>
<feature type="chain" id="PRO_5021825141" description="WAP domain-containing protein" evidence="1">
    <location>
        <begin position="33"/>
        <end position="236"/>
    </location>
</feature>
<name>A0A553NUZ2_TIGCA</name>
<reference evidence="2 3" key="1">
    <citation type="journal article" date="2018" name="Nat. Ecol. Evol.">
        <title>Genomic signatures of mitonuclear coevolution across populations of Tigriopus californicus.</title>
        <authorList>
            <person name="Barreto F.S."/>
            <person name="Watson E.T."/>
            <person name="Lima T.G."/>
            <person name="Willett C.S."/>
            <person name="Edmands S."/>
            <person name="Li W."/>
            <person name="Burton R.S."/>
        </authorList>
    </citation>
    <scope>NUCLEOTIDE SEQUENCE [LARGE SCALE GENOMIC DNA]</scope>
    <source>
        <strain evidence="2 3">San Diego</strain>
    </source>
</reference>
<protein>
    <recommendedName>
        <fullName evidence="4">WAP domain-containing protein</fullName>
    </recommendedName>
</protein>
<dbReference type="PROSITE" id="PS51257">
    <property type="entry name" value="PROKAR_LIPOPROTEIN"/>
    <property type="match status" value="1"/>
</dbReference>